<keyword evidence="1" id="KW-0732">Signal</keyword>
<evidence type="ECO:0000256" key="1">
    <source>
        <dbReference type="SAM" id="SignalP"/>
    </source>
</evidence>
<proteinExistence type="predicted"/>
<sequence>MKYLKLFVILFLAIFNFTAHAKQVVVNEIELSQTQIEHIEMALGYDIQSGRYWYDPISGLWGLEKQAAKGKAPAGLLKYNLLSSAFNSTTKVYFNNRALLPCELEYCQKLAGRQINPGHYWLNAKGQGGKINSVTEFFINYAQSERVFCQNIQQDFGIVLNLNLIYERFAQKQIG</sequence>
<name>A0ABV1RL80_9ALTE</name>
<dbReference type="RefSeq" id="WP_143869633.1">
    <property type="nucleotide sequence ID" value="NZ_CP041660.1"/>
</dbReference>
<protein>
    <submittedName>
        <fullName evidence="2">Uncharacterized protein</fullName>
    </submittedName>
</protein>
<dbReference type="Proteomes" id="UP001467690">
    <property type="component" value="Unassembled WGS sequence"/>
</dbReference>
<feature type="chain" id="PRO_5045374756" evidence="1">
    <location>
        <begin position="22"/>
        <end position="175"/>
    </location>
</feature>
<feature type="signal peptide" evidence="1">
    <location>
        <begin position="1"/>
        <end position="21"/>
    </location>
</feature>
<organism evidence="2 3">
    <name type="scientific">Catenovulum sediminis</name>
    <dbReference type="NCBI Taxonomy" id="1740262"/>
    <lineage>
        <taxon>Bacteria</taxon>
        <taxon>Pseudomonadati</taxon>
        <taxon>Pseudomonadota</taxon>
        <taxon>Gammaproteobacteria</taxon>
        <taxon>Alteromonadales</taxon>
        <taxon>Alteromonadaceae</taxon>
        <taxon>Catenovulum</taxon>
    </lineage>
</organism>
<evidence type="ECO:0000313" key="3">
    <source>
        <dbReference type="Proteomes" id="UP001467690"/>
    </source>
</evidence>
<dbReference type="EMBL" id="JBELOE010000265">
    <property type="protein sequence ID" value="MER2493698.1"/>
    <property type="molecule type" value="Genomic_DNA"/>
</dbReference>
<comment type="caution">
    <text evidence="2">The sequence shown here is derived from an EMBL/GenBank/DDBJ whole genome shotgun (WGS) entry which is preliminary data.</text>
</comment>
<reference evidence="2 3" key="1">
    <citation type="submission" date="2024-06" db="EMBL/GenBank/DDBJ databases">
        <authorList>
            <person name="Chen R.Y."/>
        </authorList>
    </citation>
    <scope>NUCLEOTIDE SEQUENCE [LARGE SCALE GENOMIC DNA]</scope>
    <source>
        <strain evidence="2 3">D2</strain>
    </source>
</reference>
<keyword evidence="3" id="KW-1185">Reference proteome</keyword>
<accession>A0ABV1RL80</accession>
<gene>
    <name evidence="2" type="ORF">ABS311_17600</name>
</gene>
<evidence type="ECO:0000313" key="2">
    <source>
        <dbReference type="EMBL" id="MER2493698.1"/>
    </source>
</evidence>